<keyword evidence="5 8" id="KW-0520">NAD</keyword>
<evidence type="ECO:0000256" key="7">
    <source>
        <dbReference type="PIRSR" id="PIRSR614007-1"/>
    </source>
</evidence>
<dbReference type="NCBIfam" id="NF006394">
    <property type="entry name" value="PRK08643.1"/>
    <property type="match status" value="1"/>
</dbReference>
<proteinExistence type="inferred from homology"/>
<dbReference type="EC" id="1.1.1.304" evidence="3"/>
<keyword evidence="4 10" id="KW-0560">Oxidoreductase</keyword>
<sequence length="257" mass="27179">MSKKVALVTGGSQGIGKAIVDTLSKDGFAVAVVARKKAKIDKVVKDVNANGGHAIGLIADVSDRDQVFAAVKNTIKKLGDLNVMVSNAGVAPTTPIDQVRPHDLQMTMNINLGGVIWGIQAASQAFRKLGHPGKIINACSQAGQYGNPNLTDYGASKFAIRGVTQTTAQELAKFGITVNAYCPGIVKTPMMKDIAVKVAKNANKPVEWGWKQFSKNIALGRLSTPQDVANLVSFLASQKSNYITGQSILVDGGMVFR</sequence>
<dbReference type="Gene3D" id="3.40.50.720">
    <property type="entry name" value="NAD(P)-binding Rossmann-like Domain"/>
    <property type="match status" value="1"/>
</dbReference>
<dbReference type="InterPro" id="IPR036291">
    <property type="entry name" value="NAD(P)-bd_dom_sf"/>
</dbReference>
<dbReference type="PRINTS" id="PR00080">
    <property type="entry name" value="SDRFAMILY"/>
</dbReference>
<evidence type="ECO:0000256" key="8">
    <source>
        <dbReference type="PIRSR" id="PIRSR614007-2"/>
    </source>
</evidence>
<evidence type="ECO:0000256" key="4">
    <source>
        <dbReference type="ARBA" id="ARBA00023002"/>
    </source>
</evidence>
<feature type="binding site" evidence="8">
    <location>
        <position position="87"/>
    </location>
    <ligand>
        <name>NAD(+)</name>
        <dbReference type="ChEBI" id="CHEBI:57540"/>
    </ligand>
</feature>
<dbReference type="Proteomes" id="UP000294321">
    <property type="component" value="Chromosome"/>
</dbReference>
<dbReference type="NCBIfam" id="TIGR02415">
    <property type="entry name" value="23BDH"/>
    <property type="match status" value="1"/>
</dbReference>
<evidence type="ECO:0000313" key="11">
    <source>
        <dbReference type="Proteomes" id="UP000294321"/>
    </source>
</evidence>
<evidence type="ECO:0000256" key="6">
    <source>
        <dbReference type="ARBA" id="ARBA00047315"/>
    </source>
</evidence>
<dbReference type="EMBL" id="CP034726">
    <property type="protein sequence ID" value="QBP18116.1"/>
    <property type="molecule type" value="Genomic_DNA"/>
</dbReference>
<dbReference type="GO" id="GO:0045150">
    <property type="term" value="P:acetoin catabolic process"/>
    <property type="evidence" value="ECO:0007669"/>
    <property type="project" value="InterPro"/>
</dbReference>
<feature type="binding site" evidence="8">
    <location>
        <begin position="13"/>
        <end position="15"/>
    </location>
    <ligand>
        <name>NAD(+)</name>
        <dbReference type="ChEBI" id="CHEBI:57540"/>
    </ligand>
</feature>
<evidence type="ECO:0000256" key="9">
    <source>
        <dbReference type="RuleBase" id="RU000363"/>
    </source>
</evidence>
<name>A0A4P6ZK76_9LACO</name>
<dbReference type="InterPro" id="IPR002347">
    <property type="entry name" value="SDR_fam"/>
</dbReference>
<evidence type="ECO:0000256" key="3">
    <source>
        <dbReference type="ARBA" id="ARBA00012848"/>
    </source>
</evidence>
<protein>
    <recommendedName>
        <fullName evidence="3">diacetyl reductase [(S)-acetoin forming]</fullName>
        <ecNumber evidence="3">1.1.1.304</ecNumber>
    </recommendedName>
</protein>
<dbReference type="AlphaFoldDB" id="A0A4P6ZK76"/>
<feature type="binding site" evidence="8">
    <location>
        <begin position="60"/>
        <end position="61"/>
    </location>
    <ligand>
        <name>NAD(+)</name>
        <dbReference type="ChEBI" id="CHEBI:57540"/>
    </ligand>
</feature>
<evidence type="ECO:0000256" key="2">
    <source>
        <dbReference type="ARBA" id="ARBA00006484"/>
    </source>
</evidence>
<dbReference type="InterPro" id="IPR014007">
    <property type="entry name" value="23BDH"/>
</dbReference>
<dbReference type="NCBIfam" id="NF005559">
    <property type="entry name" value="PRK07231.1"/>
    <property type="match status" value="1"/>
</dbReference>
<evidence type="ECO:0000256" key="1">
    <source>
        <dbReference type="ARBA" id="ARBA00003200"/>
    </source>
</evidence>
<dbReference type="Pfam" id="PF00106">
    <property type="entry name" value="adh_short"/>
    <property type="match status" value="1"/>
</dbReference>
<evidence type="ECO:0000256" key="5">
    <source>
        <dbReference type="ARBA" id="ARBA00023027"/>
    </source>
</evidence>
<dbReference type="OrthoDB" id="9803333at2"/>
<evidence type="ECO:0000313" key="10">
    <source>
        <dbReference type="EMBL" id="QBP18116.1"/>
    </source>
</evidence>
<dbReference type="KEGG" id="lji:ELX58_02935"/>
<feature type="active site" description="Proton acceptor" evidence="7">
    <location>
        <position position="153"/>
    </location>
</feature>
<dbReference type="GO" id="GO:0052588">
    <property type="term" value="F:diacetyl reductase ((S)-acetoin forming) (NAD+) activity"/>
    <property type="evidence" value="ECO:0007669"/>
    <property type="project" value="UniProtKB-EC"/>
</dbReference>
<comment type="similarity">
    <text evidence="2 9">Belongs to the short-chain dehydrogenases/reductases (SDR) family.</text>
</comment>
<feature type="binding site" evidence="8">
    <location>
        <position position="157"/>
    </location>
    <ligand>
        <name>NAD(+)</name>
        <dbReference type="ChEBI" id="CHEBI:57540"/>
    </ligand>
</feature>
<organism evidence="10 11">
    <name type="scientific">Acetilactobacillus jinshanensis</name>
    <dbReference type="NCBI Taxonomy" id="1720083"/>
    <lineage>
        <taxon>Bacteria</taxon>
        <taxon>Bacillati</taxon>
        <taxon>Bacillota</taxon>
        <taxon>Bacilli</taxon>
        <taxon>Lactobacillales</taxon>
        <taxon>Lactobacillaceae</taxon>
        <taxon>Acetilactobacillus</taxon>
    </lineage>
</organism>
<keyword evidence="11" id="KW-1185">Reference proteome</keyword>
<gene>
    <name evidence="10" type="ORF">ELX58_02935</name>
</gene>
<feature type="binding site" evidence="8">
    <location>
        <begin position="183"/>
        <end position="188"/>
    </location>
    <ligand>
        <name>NAD(+)</name>
        <dbReference type="ChEBI" id="CHEBI:57540"/>
    </ligand>
</feature>
<dbReference type="InterPro" id="IPR020904">
    <property type="entry name" value="Sc_DH/Rdtase_CS"/>
</dbReference>
<comment type="function">
    <text evidence="1">Catalyzes the irreversible reduction of 2,3-butanediol to (S)-acetoin in the presence of NADH.</text>
</comment>
<dbReference type="RefSeq" id="WP_133441673.1">
    <property type="nucleotide sequence ID" value="NZ_CP034726.1"/>
</dbReference>
<dbReference type="PANTHER" id="PTHR43639:SF1">
    <property type="entry name" value="SHORT-CHAIN DEHYDROGENASE_REDUCTASE FAMILY PROTEIN"/>
    <property type="match status" value="1"/>
</dbReference>
<dbReference type="SUPFAM" id="SSF51735">
    <property type="entry name" value="NAD(P)-binding Rossmann-fold domains"/>
    <property type="match status" value="1"/>
</dbReference>
<dbReference type="PRINTS" id="PR00081">
    <property type="entry name" value="GDHRDH"/>
</dbReference>
<dbReference type="PANTHER" id="PTHR43639">
    <property type="entry name" value="OXIDOREDUCTASE, SHORT-CHAIN DEHYDROGENASE/REDUCTASE FAMILY (AFU_ORTHOLOGUE AFUA_5G02870)"/>
    <property type="match status" value="1"/>
</dbReference>
<accession>A0A4P6ZK76</accession>
<dbReference type="GO" id="GO:0008206">
    <property type="term" value="P:bile acid metabolic process"/>
    <property type="evidence" value="ECO:0007669"/>
    <property type="project" value="UniProtKB-ARBA"/>
</dbReference>
<dbReference type="PROSITE" id="PS00061">
    <property type="entry name" value="ADH_SHORT"/>
    <property type="match status" value="1"/>
</dbReference>
<dbReference type="FunFam" id="3.40.50.720:FF:000084">
    <property type="entry name" value="Short-chain dehydrogenase reductase"/>
    <property type="match status" value="1"/>
</dbReference>
<comment type="catalytic activity">
    <reaction evidence="6">
        <text>(S)-acetoin + NAD(+) = diacetyl + NADH + H(+)</text>
        <dbReference type="Rhea" id="RHEA:27286"/>
        <dbReference type="ChEBI" id="CHEBI:15378"/>
        <dbReference type="ChEBI" id="CHEBI:15687"/>
        <dbReference type="ChEBI" id="CHEBI:16583"/>
        <dbReference type="ChEBI" id="CHEBI:57540"/>
        <dbReference type="ChEBI" id="CHEBI:57945"/>
        <dbReference type="EC" id="1.1.1.304"/>
    </reaction>
</comment>
<reference evidence="11" key="1">
    <citation type="submission" date="2018-12" db="EMBL/GenBank/DDBJ databases">
        <title>A new species of lactobacillus.</title>
        <authorList>
            <person name="Jian Y."/>
            <person name="Xin L."/>
            <person name="Hong Z.J."/>
            <person name="Ming L.Z."/>
            <person name="Hong X.Z."/>
        </authorList>
    </citation>
    <scope>NUCLEOTIDE SEQUENCE [LARGE SCALE GENOMIC DNA]</scope>
    <source>
        <strain evidence="11">HSLZ-75</strain>
    </source>
</reference>
<feature type="binding site" evidence="8">
    <location>
        <position position="153"/>
    </location>
    <ligand>
        <name>NAD(+)</name>
        <dbReference type="ChEBI" id="CHEBI:57540"/>
    </ligand>
</feature>